<dbReference type="Gene3D" id="1.25.40.20">
    <property type="entry name" value="Ankyrin repeat-containing domain"/>
    <property type="match status" value="1"/>
</dbReference>
<dbReference type="Pfam" id="PF12796">
    <property type="entry name" value="Ank_2"/>
    <property type="match status" value="1"/>
</dbReference>
<keyword evidence="3" id="KW-1185">Reference proteome</keyword>
<proteinExistence type="predicted"/>
<organism evidence="2 3">
    <name type="scientific">Chlorella ohadii</name>
    <dbReference type="NCBI Taxonomy" id="2649997"/>
    <lineage>
        <taxon>Eukaryota</taxon>
        <taxon>Viridiplantae</taxon>
        <taxon>Chlorophyta</taxon>
        <taxon>core chlorophytes</taxon>
        <taxon>Trebouxiophyceae</taxon>
        <taxon>Chlorellales</taxon>
        <taxon>Chlorellaceae</taxon>
        <taxon>Chlorella clade</taxon>
        <taxon>Chlorella</taxon>
    </lineage>
</organism>
<dbReference type="InterPro" id="IPR036770">
    <property type="entry name" value="Ankyrin_rpt-contain_sf"/>
</dbReference>
<feature type="compositionally biased region" description="Acidic residues" evidence="1">
    <location>
        <begin position="362"/>
        <end position="398"/>
    </location>
</feature>
<dbReference type="AlphaFoldDB" id="A0AAD5DRD7"/>
<protein>
    <submittedName>
        <fullName evidence="2">Uncharacterized protein</fullName>
    </submittedName>
</protein>
<evidence type="ECO:0000256" key="1">
    <source>
        <dbReference type="SAM" id="MobiDB-lite"/>
    </source>
</evidence>
<dbReference type="InterPro" id="IPR002110">
    <property type="entry name" value="Ankyrin_rpt"/>
</dbReference>
<evidence type="ECO:0000313" key="3">
    <source>
        <dbReference type="Proteomes" id="UP001205105"/>
    </source>
</evidence>
<sequence>MLRAAVRQANVQELRRLLADPAVASAVDRAALHDALRAAHDVDGPDKASCTQCFKLLLEAAPGAAAARGWRDKTLLHNAAELGLLDAAELLLERAPQAAAAVAVDSDGNTALHSAIWGLHSVGYNVDESWRDGSMADTLLLMHRLLRAAPSVLSMRTGYGKTPADLAYSLIRHDAENVERLEQRSFDGDRSQSQQLVCNAALGAARTLLAAHSRGEAGARPLLLSLKEVQEVTEVETWIKYKSHKHRFGCVRRIREDKVVTTDKTITAVPVFAKVAARLALTPHEWALVPRGDPFLHRALPAVLGRSLEEARLLLARLPQGTRARLRAALLAFHRLPEQLPQQLVFQILAGVLRTAGYTSDADSDADSDGDGDGDGGDESDESDSESDGESDSDSVID</sequence>
<dbReference type="EMBL" id="JADXDR010000067">
    <property type="protein sequence ID" value="KAI7841138.1"/>
    <property type="molecule type" value="Genomic_DNA"/>
</dbReference>
<accession>A0AAD5DRD7</accession>
<dbReference type="SUPFAM" id="SSF48403">
    <property type="entry name" value="Ankyrin repeat"/>
    <property type="match status" value="1"/>
</dbReference>
<name>A0AAD5DRD7_9CHLO</name>
<evidence type="ECO:0000313" key="2">
    <source>
        <dbReference type="EMBL" id="KAI7841138.1"/>
    </source>
</evidence>
<reference evidence="2" key="1">
    <citation type="submission" date="2020-11" db="EMBL/GenBank/DDBJ databases">
        <title>Chlorella ohadii genome sequencing and assembly.</title>
        <authorList>
            <person name="Murik O."/>
            <person name="Treves H."/>
            <person name="Kedem I."/>
            <person name="Shotland Y."/>
            <person name="Kaplan A."/>
        </authorList>
    </citation>
    <scope>NUCLEOTIDE SEQUENCE</scope>
    <source>
        <strain evidence="2">1</strain>
    </source>
</reference>
<feature type="region of interest" description="Disordered" evidence="1">
    <location>
        <begin position="358"/>
        <end position="398"/>
    </location>
</feature>
<dbReference type="Proteomes" id="UP001205105">
    <property type="component" value="Unassembled WGS sequence"/>
</dbReference>
<gene>
    <name evidence="2" type="ORF">COHA_005108</name>
</gene>
<comment type="caution">
    <text evidence="2">The sequence shown here is derived from an EMBL/GenBank/DDBJ whole genome shotgun (WGS) entry which is preliminary data.</text>
</comment>